<evidence type="ECO:0000313" key="2">
    <source>
        <dbReference type="WBParaSite" id="PS1159_v2.g2958.t1"/>
    </source>
</evidence>
<dbReference type="WBParaSite" id="PS1159_v2.g2958.t1">
    <property type="protein sequence ID" value="PS1159_v2.g2958.t1"/>
    <property type="gene ID" value="PS1159_v2.g2958"/>
</dbReference>
<organism evidence="1 2">
    <name type="scientific">Panagrolaimus sp. PS1159</name>
    <dbReference type="NCBI Taxonomy" id="55785"/>
    <lineage>
        <taxon>Eukaryota</taxon>
        <taxon>Metazoa</taxon>
        <taxon>Ecdysozoa</taxon>
        <taxon>Nematoda</taxon>
        <taxon>Chromadorea</taxon>
        <taxon>Rhabditida</taxon>
        <taxon>Tylenchina</taxon>
        <taxon>Panagrolaimomorpha</taxon>
        <taxon>Panagrolaimoidea</taxon>
        <taxon>Panagrolaimidae</taxon>
        <taxon>Panagrolaimus</taxon>
    </lineage>
</organism>
<protein>
    <submittedName>
        <fullName evidence="2">Uncharacterized protein</fullName>
    </submittedName>
</protein>
<name>A0AC35GBE7_9BILA</name>
<reference evidence="2" key="1">
    <citation type="submission" date="2022-11" db="UniProtKB">
        <authorList>
            <consortium name="WormBaseParasite"/>
        </authorList>
    </citation>
    <scope>IDENTIFICATION</scope>
</reference>
<sequence>MDSLAHDSQPSLPIENPIIEEGILLLLHFESQDINDYEMIKTALAHVNGKEISKYIFKFDSRNFMYNARASMRRSNEGLLYLFDAQPTIRTTVLSPFVANMCGMDEYQFFEI</sequence>
<proteinExistence type="predicted"/>
<dbReference type="Proteomes" id="UP000887580">
    <property type="component" value="Unplaced"/>
</dbReference>
<evidence type="ECO:0000313" key="1">
    <source>
        <dbReference type="Proteomes" id="UP000887580"/>
    </source>
</evidence>
<accession>A0AC35GBE7</accession>